<proteinExistence type="predicted"/>
<evidence type="ECO:0000256" key="1">
    <source>
        <dbReference type="ARBA" id="ARBA00022630"/>
    </source>
</evidence>
<dbReference type="EMBL" id="VIUW01000001">
    <property type="protein sequence ID" value="TWD16724.1"/>
    <property type="molecule type" value="Genomic_DNA"/>
</dbReference>
<feature type="domain" description="Acyl-CoA dehydrogenase/oxidase C-terminal" evidence="4">
    <location>
        <begin position="195"/>
        <end position="305"/>
    </location>
</feature>
<dbReference type="SUPFAM" id="SSF47203">
    <property type="entry name" value="Acyl-CoA dehydrogenase C-terminal domain-like"/>
    <property type="match status" value="1"/>
</dbReference>
<dbReference type="Pfam" id="PF00441">
    <property type="entry name" value="Acyl-CoA_dh_1"/>
    <property type="match status" value="1"/>
</dbReference>
<evidence type="ECO:0000259" key="4">
    <source>
        <dbReference type="Pfam" id="PF00441"/>
    </source>
</evidence>
<reference evidence="5 6" key="1">
    <citation type="submission" date="2019-06" db="EMBL/GenBank/DDBJ databases">
        <title>Sequencing the genomes of 1000 actinobacteria strains.</title>
        <authorList>
            <person name="Klenk H.-P."/>
        </authorList>
    </citation>
    <scope>NUCLEOTIDE SEQUENCE [LARGE SCALE GENOMIC DNA]</scope>
    <source>
        <strain evidence="5 6">DSM 18935</strain>
    </source>
</reference>
<evidence type="ECO:0000256" key="3">
    <source>
        <dbReference type="ARBA" id="ARBA00023002"/>
    </source>
</evidence>
<name>A0A560WGV1_9MICO</name>
<evidence type="ECO:0000256" key="2">
    <source>
        <dbReference type="ARBA" id="ARBA00022827"/>
    </source>
</evidence>
<organism evidence="5 6">
    <name type="scientific">Marihabitans asiaticum</name>
    <dbReference type="NCBI Taxonomy" id="415218"/>
    <lineage>
        <taxon>Bacteria</taxon>
        <taxon>Bacillati</taxon>
        <taxon>Actinomycetota</taxon>
        <taxon>Actinomycetes</taxon>
        <taxon>Micrococcales</taxon>
        <taxon>Intrasporangiaceae</taxon>
        <taxon>Marihabitans</taxon>
    </lineage>
</organism>
<dbReference type="Gene3D" id="1.20.140.10">
    <property type="entry name" value="Butyryl-CoA Dehydrogenase, subunit A, domain 3"/>
    <property type="match status" value="1"/>
</dbReference>
<dbReference type="OrthoDB" id="7328575at2"/>
<evidence type="ECO:0000313" key="6">
    <source>
        <dbReference type="Proteomes" id="UP000315628"/>
    </source>
</evidence>
<dbReference type="InterPro" id="IPR009075">
    <property type="entry name" value="AcylCo_DH/oxidase_C"/>
</dbReference>
<dbReference type="RefSeq" id="WP_144854920.1">
    <property type="nucleotide sequence ID" value="NZ_BAAAYT010000004.1"/>
</dbReference>
<dbReference type="GO" id="GO:0003995">
    <property type="term" value="F:acyl-CoA dehydrogenase activity"/>
    <property type="evidence" value="ECO:0007669"/>
    <property type="project" value="TreeGrafter"/>
</dbReference>
<accession>A0A560WGV1</accession>
<dbReference type="Proteomes" id="UP000315628">
    <property type="component" value="Unassembled WGS sequence"/>
</dbReference>
<comment type="caution">
    <text evidence="5">The sequence shown here is derived from an EMBL/GenBank/DDBJ whole genome shotgun (WGS) entry which is preliminary data.</text>
</comment>
<dbReference type="AlphaFoldDB" id="A0A560WGV1"/>
<keyword evidence="6" id="KW-1185">Reference proteome</keyword>
<gene>
    <name evidence="5" type="ORF">FB557_0259</name>
</gene>
<dbReference type="PANTHER" id="PTHR43884:SF20">
    <property type="entry name" value="ACYL-COA DEHYDROGENASE FADE28"/>
    <property type="match status" value="1"/>
</dbReference>
<sequence>MINFNDDLFEVASKMFERKQAAARYHAVEPWAQDLWDQLRTSGFTTLGRDATVADHCALAKAVGAYAVALPLVDTGLARWAAEHAGLSVADEEIVVCAGLALGDDLVGSVDASGGMSITGHARRVPWASRADVLIAPVRIGDRVRWARLRRADVDFNESVNLASEPRDDLTITAVVPTEVADEAPRVKDVRARGALLRAASGVGAMEFALNASLTYAEQRTQFGRPLSGFQAVQHHLVMMAEAVASVSSAVDAAVFSPPEQRLMRVAAAKVIFGEQSAVLTRLAHQVHGAIGATEEHPLHTRTRRLWSWQDEFGTATQWAVELATQLVFATSPGAWPVLTPPLTVLASRDVGETVPW</sequence>
<keyword evidence="2" id="KW-0274">FAD</keyword>
<protein>
    <submittedName>
        <fullName evidence="5">Acyl-CoA dehydrogenase</fullName>
    </submittedName>
</protein>
<keyword evidence="1" id="KW-0285">Flavoprotein</keyword>
<dbReference type="InterPro" id="IPR036250">
    <property type="entry name" value="AcylCo_DH-like_C"/>
</dbReference>
<dbReference type="PANTHER" id="PTHR43884">
    <property type="entry name" value="ACYL-COA DEHYDROGENASE"/>
    <property type="match status" value="1"/>
</dbReference>
<evidence type="ECO:0000313" key="5">
    <source>
        <dbReference type="EMBL" id="TWD16724.1"/>
    </source>
</evidence>
<keyword evidence="3" id="KW-0560">Oxidoreductase</keyword>